<gene>
    <name evidence="9" type="ORF">DFO77_119102</name>
</gene>
<dbReference type="Pfam" id="PF02321">
    <property type="entry name" value="OEP"/>
    <property type="match status" value="2"/>
</dbReference>
<evidence type="ECO:0000256" key="5">
    <source>
        <dbReference type="ARBA" id="ARBA00022692"/>
    </source>
</evidence>
<evidence type="ECO:0000256" key="6">
    <source>
        <dbReference type="ARBA" id="ARBA00023136"/>
    </source>
</evidence>
<sequence length="436" mass="49559">MKQTITYLIITVLFALPAMAQEDSSTYTLDQLISESLENNYDIRVGRTDLEISELNNTIGNAGMLPSLMWESSLNNSFNDRYDADNQSGSLQNGVRLNWVLFKGFSALIRKDRLETLEQLSGGNLALVVENTIQAVVMAWYRALMAKEQLELLKEVMQLSEDRLGYMEDRRDLGAATSYEILQARTAYLTDKSAYLEQEVAVISTIRELKYLAGMDEGVSLKLDGEMDFDGGEYALDELLAQLDNSNRSIQNQFLNLALLEKQRVLEQRARYPSLNANAGAGHDVHPESLNSNSATPGFSDGYFSYFANFSLSFTLFDGDRINRNIQIARMEEAIGQTNLEEMKHRLKNRLLNLYDTYQVRRELVEVGKENMETARVNMQLSEEKFRAGAINSFNYRDVQLGYLQTSINYYRSVLNLVDTHTDLVRITGGIVEEYE</sequence>
<dbReference type="InterPro" id="IPR051906">
    <property type="entry name" value="TolC-like"/>
</dbReference>
<dbReference type="GO" id="GO:0009279">
    <property type="term" value="C:cell outer membrane"/>
    <property type="evidence" value="ECO:0007669"/>
    <property type="project" value="UniProtKB-SubCell"/>
</dbReference>
<dbReference type="GO" id="GO:0015288">
    <property type="term" value="F:porin activity"/>
    <property type="evidence" value="ECO:0007669"/>
    <property type="project" value="TreeGrafter"/>
</dbReference>
<keyword evidence="3" id="KW-0813">Transport</keyword>
<keyword evidence="8" id="KW-0732">Signal</keyword>
<accession>A0A368UUU7</accession>
<evidence type="ECO:0000256" key="4">
    <source>
        <dbReference type="ARBA" id="ARBA00022452"/>
    </source>
</evidence>
<comment type="similarity">
    <text evidence="2">Belongs to the outer membrane factor (OMF) (TC 1.B.17) family.</text>
</comment>
<proteinExistence type="inferred from homology"/>
<dbReference type="GO" id="GO:1990281">
    <property type="term" value="C:efflux pump complex"/>
    <property type="evidence" value="ECO:0007669"/>
    <property type="project" value="TreeGrafter"/>
</dbReference>
<dbReference type="PANTHER" id="PTHR30026:SF20">
    <property type="entry name" value="OUTER MEMBRANE PROTEIN TOLC"/>
    <property type="match status" value="1"/>
</dbReference>
<reference evidence="9 10" key="1">
    <citation type="submission" date="2018-07" db="EMBL/GenBank/DDBJ databases">
        <title>Freshwater and sediment microbial communities from various areas in North America, analyzing microbe dynamics in response to fracking.</title>
        <authorList>
            <person name="Lamendella R."/>
        </authorList>
    </citation>
    <scope>NUCLEOTIDE SEQUENCE [LARGE SCALE GENOMIC DNA]</scope>
    <source>
        <strain evidence="9 10">160A</strain>
    </source>
</reference>
<dbReference type="PANTHER" id="PTHR30026">
    <property type="entry name" value="OUTER MEMBRANE PROTEIN TOLC"/>
    <property type="match status" value="1"/>
</dbReference>
<protein>
    <submittedName>
        <fullName evidence="9">Outer membrane protein TolC</fullName>
    </submittedName>
</protein>
<comment type="subcellular location">
    <subcellularLocation>
        <location evidence="1">Cell outer membrane</location>
    </subcellularLocation>
</comment>
<feature type="chain" id="PRO_5017060118" evidence="8">
    <location>
        <begin position="21"/>
        <end position="436"/>
    </location>
</feature>
<evidence type="ECO:0000256" key="7">
    <source>
        <dbReference type="ARBA" id="ARBA00023237"/>
    </source>
</evidence>
<dbReference type="AlphaFoldDB" id="A0A368UUU7"/>
<keyword evidence="7" id="KW-0998">Cell outer membrane</keyword>
<keyword evidence="5" id="KW-0812">Transmembrane</keyword>
<comment type="caution">
    <text evidence="9">The sequence shown here is derived from an EMBL/GenBank/DDBJ whole genome shotgun (WGS) entry which is preliminary data.</text>
</comment>
<evidence type="ECO:0000256" key="3">
    <source>
        <dbReference type="ARBA" id="ARBA00022448"/>
    </source>
</evidence>
<dbReference type="Gene3D" id="1.20.1600.10">
    <property type="entry name" value="Outer membrane efflux proteins (OEP)"/>
    <property type="match status" value="1"/>
</dbReference>
<dbReference type="GO" id="GO:0015562">
    <property type="term" value="F:efflux transmembrane transporter activity"/>
    <property type="evidence" value="ECO:0007669"/>
    <property type="project" value="InterPro"/>
</dbReference>
<organism evidence="9 10">
    <name type="scientific">Marinilabilia salmonicolor</name>
    <dbReference type="NCBI Taxonomy" id="989"/>
    <lineage>
        <taxon>Bacteria</taxon>
        <taxon>Pseudomonadati</taxon>
        <taxon>Bacteroidota</taxon>
        <taxon>Bacteroidia</taxon>
        <taxon>Marinilabiliales</taxon>
        <taxon>Marinilabiliaceae</taxon>
        <taxon>Marinilabilia</taxon>
    </lineage>
</organism>
<name>A0A368UUU7_9BACT</name>
<dbReference type="SUPFAM" id="SSF56954">
    <property type="entry name" value="Outer membrane efflux proteins (OEP)"/>
    <property type="match status" value="1"/>
</dbReference>
<evidence type="ECO:0000256" key="8">
    <source>
        <dbReference type="SAM" id="SignalP"/>
    </source>
</evidence>
<evidence type="ECO:0000256" key="1">
    <source>
        <dbReference type="ARBA" id="ARBA00004442"/>
    </source>
</evidence>
<keyword evidence="4" id="KW-1134">Transmembrane beta strand</keyword>
<dbReference type="RefSeq" id="WP_114437533.1">
    <property type="nucleotide sequence ID" value="NZ_QPIZ01000019.1"/>
</dbReference>
<evidence type="ECO:0000313" key="9">
    <source>
        <dbReference type="EMBL" id="RCW31134.1"/>
    </source>
</evidence>
<dbReference type="Proteomes" id="UP000252733">
    <property type="component" value="Unassembled WGS sequence"/>
</dbReference>
<keyword evidence="6" id="KW-0472">Membrane</keyword>
<evidence type="ECO:0000313" key="10">
    <source>
        <dbReference type="Proteomes" id="UP000252733"/>
    </source>
</evidence>
<evidence type="ECO:0000256" key="2">
    <source>
        <dbReference type="ARBA" id="ARBA00007613"/>
    </source>
</evidence>
<feature type="signal peptide" evidence="8">
    <location>
        <begin position="1"/>
        <end position="20"/>
    </location>
</feature>
<dbReference type="EMBL" id="QPIZ01000019">
    <property type="protein sequence ID" value="RCW31134.1"/>
    <property type="molecule type" value="Genomic_DNA"/>
</dbReference>
<dbReference type="InterPro" id="IPR003423">
    <property type="entry name" value="OMP_efflux"/>
</dbReference>
<keyword evidence="10" id="KW-1185">Reference proteome</keyword>